<dbReference type="RefSeq" id="WP_066450311.1">
    <property type="nucleotide sequence ID" value="NZ_CP014226.1"/>
</dbReference>
<dbReference type="OrthoDB" id="6173562at2"/>
<organism evidence="2 3">
    <name type="scientific">Halomonas chromatireducens</name>
    <dbReference type="NCBI Taxonomy" id="507626"/>
    <lineage>
        <taxon>Bacteria</taxon>
        <taxon>Pseudomonadati</taxon>
        <taxon>Pseudomonadota</taxon>
        <taxon>Gammaproteobacteria</taxon>
        <taxon>Oceanospirillales</taxon>
        <taxon>Halomonadaceae</taxon>
        <taxon>Halomonas</taxon>
    </lineage>
</organism>
<accession>A0A125R0D6</accession>
<evidence type="ECO:0000313" key="3">
    <source>
        <dbReference type="Proteomes" id="UP000063387"/>
    </source>
</evidence>
<evidence type="ECO:0000256" key="1">
    <source>
        <dbReference type="SAM" id="Phobius"/>
    </source>
</evidence>
<feature type="transmembrane region" description="Helical" evidence="1">
    <location>
        <begin position="36"/>
        <end position="55"/>
    </location>
</feature>
<keyword evidence="3" id="KW-1185">Reference proteome</keyword>
<proteinExistence type="predicted"/>
<dbReference type="KEGG" id="hco:LOKO_02706"/>
<dbReference type="STRING" id="507626.LOKO_02706"/>
<dbReference type="PATRIC" id="fig|507626.3.peg.2700"/>
<reference evidence="2 3" key="1">
    <citation type="journal article" date="2016" name="Genome Announc.">
        <title>Draft Genome Sequence of 'Halomonas chromatireducens' Strain AGD 8-3, a Haloalkaliphilic Chromate- and Selenite-Reducing Gammaproteobacterium.</title>
        <authorList>
            <person name="Sharko F.S."/>
            <person name="Shapovalova A.A."/>
            <person name="Tsygankova S.V."/>
            <person name="Komova A.V."/>
            <person name="Boulygina E.S."/>
            <person name="Teslyuk A.B."/>
            <person name="Gotovtsev P.M."/>
            <person name="Namsaraev Z.B."/>
            <person name="Khijniak T.V."/>
            <person name="Nedoluzhko A.V."/>
            <person name="Vasilov R.G."/>
        </authorList>
    </citation>
    <scope>NUCLEOTIDE SEQUENCE [LARGE SCALE GENOMIC DNA]</scope>
    <source>
        <strain evidence="2 3">AGD 8-3</strain>
    </source>
</reference>
<reference evidence="2 3" key="2">
    <citation type="submission" date="2016-02" db="EMBL/GenBank/DDBJ databases">
        <authorList>
            <person name="Wen L."/>
            <person name="He K."/>
            <person name="Yang H."/>
        </authorList>
    </citation>
    <scope>NUCLEOTIDE SEQUENCE [LARGE SCALE GENOMIC DNA]</scope>
    <source>
        <strain evidence="2 3">AGD 8-3</strain>
    </source>
</reference>
<dbReference type="EMBL" id="CP014226">
    <property type="protein sequence ID" value="AMD01759.1"/>
    <property type="molecule type" value="Genomic_DNA"/>
</dbReference>
<keyword evidence="1" id="KW-0472">Membrane</keyword>
<keyword evidence="1" id="KW-0812">Transmembrane</keyword>
<name>A0A125R0D6_9GAMM</name>
<evidence type="ECO:0000313" key="2">
    <source>
        <dbReference type="EMBL" id="AMD01759.1"/>
    </source>
</evidence>
<sequence length="62" mass="6908">MSPQELIEMFTLVFNLIGLAICLVGLTLAQRMRHRWPGYSLAVIGFLVAALPLFYKMLATAP</sequence>
<protein>
    <submittedName>
        <fullName evidence="2">Uncharacterized protein</fullName>
    </submittedName>
</protein>
<gene>
    <name evidence="2" type="ORF">LOKO_02706</name>
</gene>
<dbReference type="Proteomes" id="UP000063387">
    <property type="component" value="Chromosome"/>
</dbReference>
<keyword evidence="1" id="KW-1133">Transmembrane helix</keyword>
<dbReference type="AlphaFoldDB" id="A0A125R0D6"/>
<feature type="transmembrane region" description="Helical" evidence="1">
    <location>
        <begin position="6"/>
        <end position="29"/>
    </location>
</feature>